<reference evidence="9" key="1">
    <citation type="journal article" date="2014" name="Int. J. Syst. Evol. Microbiol.">
        <title>Complete genome sequence of Corynebacterium casei LMG S-19264T (=DSM 44701T), isolated from a smear-ripened cheese.</title>
        <authorList>
            <consortium name="US DOE Joint Genome Institute (JGI-PGF)"/>
            <person name="Walter F."/>
            <person name="Albersmeier A."/>
            <person name="Kalinowski J."/>
            <person name="Ruckert C."/>
        </authorList>
    </citation>
    <scope>NUCLEOTIDE SEQUENCE</scope>
    <source>
        <strain evidence="9">CGMCC 1.12777</strain>
    </source>
</reference>
<feature type="transmembrane region" description="Helical" evidence="7">
    <location>
        <begin position="88"/>
        <end position="108"/>
    </location>
</feature>
<dbReference type="PANTHER" id="PTHR30506:SF3">
    <property type="entry name" value="UPF0126 INNER MEMBRANE PROTEIN YADS-RELATED"/>
    <property type="match status" value="1"/>
</dbReference>
<dbReference type="PANTHER" id="PTHR30506">
    <property type="entry name" value="INNER MEMBRANE PROTEIN"/>
    <property type="match status" value="1"/>
</dbReference>
<dbReference type="AlphaFoldDB" id="A0A8J2ZYM8"/>
<comment type="similarity">
    <text evidence="2">Belongs to the UPF0126 family.</text>
</comment>
<sequence>MSWTVLHIIGIMAYAASGALVAIETKYSFIGVFVLGLTTSFGGAVVRNLIIEAPLSNLWDSKTSAVVFITLTLIVLLPVKWMQHWKKWGLFFDSIGLATFALQGALLARFAHEHFGFVLLSAMFTGVGGGMIRDLLARKQPLALKEEIHTVLTILCGLCVCLDWTQPLQLTLIVFVIVTLRMLAIKFHWKIRLCYPLKK</sequence>
<dbReference type="Pfam" id="PF03458">
    <property type="entry name" value="Gly_transporter"/>
    <property type="match status" value="2"/>
</dbReference>
<protein>
    <submittedName>
        <fullName evidence="9">UPF0126 membrane protein YvgT</fullName>
    </submittedName>
</protein>
<dbReference type="Proteomes" id="UP000656813">
    <property type="component" value="Unassembled WGS sequence"/>
</dbReference>
<evidence type="ECO:0000256" key="4">
    <source>
        <dbReference type="ARBA" id="ARBA00022692"/>
    </source>
</evidence>
<comment type="caution">
    <text evidence="9">The sequence shown here is derived from an EMBL/GenBank/DDBJ whole genome shotgun (WGS) entry which is preliminary data.</text>
</comment>
<accession>A0A8J2ZYM8</accession>
<feature type="transmembrane region" description="Helical" evidence="7">
    <location>
        <begin position="63"/>
        <end position="81"/>
    </location>
</feature>
<reference evidence="9" key="2">
    <citation type="submission" date="2020-09" db="EMBL/GenBank/DDBJ databases">
        <authorList>
            <person name="Sun Q."/>
            <person name="Zhou Y."/>
        </authorList>
    </citation>
    <scope>NUCLEOTIDE SEQUENCE</scope>
    <source>
        <strain evidence="9">CGMCC 1.12777</strain>
    </source>
</reference>
<feature type="domain" description="Glycine transporter" evidence="8">
    <location>
        <begin position="5"/>
        <end position="76"/>
    </location>
</feature>
<name>A0A8J2ZYM8_9BACL</name>
<feature type="transmembrane region" description="Helical" evidence="7">
    <location>
        <begin position="30"/>
        <end position="51"/>
    </location>
</feature>
<keyword evidence="5 7" id="KW-1133">Transmembrane helix</keyword>
<evidence type="ECO:0000256" key="3">
    <source>
        <dbReference type="ARBA" id="ARBA00022475"/>
    </source>
</evidence>
<feature type="transmembrane region" description="Helical" evidence="7">
    <location>
        <begin position="114"/>
        <end position="136"/>
    </location>
</feature>
<evidence type="ECO:0000259" key="8">
    <source>
        <dbReference type="Pfam" id="PF03458"/>
    </source>
</evidence>
<keyword evidence="10" id="KW-1185">Reference proteome</keyword>
<evidence type="ECO:0000256" key="5">
    <source>
        <dbReference type="ARBA" id="ARBA00022989"/>
    </source>
</evidence>
<dbReference type="InterPro" id="IPR005115">
    <property type="entry name" value="Gly_transporter"/>
</dbReference>
<evidence type="ECO:0000313" key="9">
    <source>
        <dbReference type="EMBL" id="GGH86269.1"/>
    </source>
</evidence>
<dbReference type="GO" id="GO:0005886">
    <property type="term" value="C:plasma membrane"/>
    <property type="evidence" value="ECO:0007669"/>
    <property type="project" value="UniProtKB-SubCell"/>
</dbReference>
<organism evidence="9 10">
    <name type="scientific">Pullulanibacillus pueri</name>
    <dbReference type="NCBI Taxonomy" id="1437324"/>
    <lineage>
        <taxon>Bacteria</taxon>
        <taxon>Bacillati</taxon>
        <taxon>Bacillota</taxon>
        <taxon>Bacilli</taxon>
        <taxon>Bacillales</taxon>
        <taxon>Sporolactobacillaceae</taxon>
        <taxon>Pullulanibacillus</taxon>
    </lineage>
</organism>
<feature type="transmembrane region" description="Helical" evidence="7">
    <location>
        <begin position="6"/>
        <end position="23"/>
    </location>
</feature>
<dbReference type="RefSeq" id="WP_188498546.1">
    <property type="nucleotide sequence ID" value="NZ_BMFV01000031.1"/>
</dbReference>
<keyword evidence="3" id="KW-1003">Cell membrane</keyword>
<feature type="transmembrane region" description="Helical" evidence="7">
    <location>
        <begin position="171"/>
        <end position="189"/>
    </location>
</feature>
<evidence type="ECO:0000256" key="2">
    <source>
        <dbReference type="ARBA" id="ARBA00008193"/>
    </source>
</evidence>
<dbReference type="EMBL" id="BMFV01000031">
    <property type="protein sequence ID" value="GGH86269.1"/>
    <property type="molecule type" value="Genomic_DNA"/>
</dbReference>
<keyword evidence="6 7" id="KW-0472">Membrane</keyword>
<evidence type="ECO:0000256" key="6">
    <source>
        <dbReference type="ARBA" id="ARBA00023136"/>
    </source>
</evidence>
<proteinExistence type="inferred from homology"/>
<gene>
    <name evidence="9" type="primary">yvgT</name>
    <name evidence="9" type="ORF">GCM10007096_33590</name>
</gene>
<evidence type="ECO:0000256" key="1">
    <source>
        <dbReference type="ARBA" id="ARBA00004651"/>
    </source>
</evidence>
<evidence type="ECO:0000313" key="10">
    <source>
        <dbReference type="Proteomes" id="UP000656813"/>
    </source>
</evidence>
<keyword evidence="4 7" id="KW-0812">Transmembrane</keyword>
<comment type="subcellular location">
    <subcellularLocation>
        <location evidence="1">Cell membrane</location>
        <topology evidence="1">Multi-pass membrane protein</topology>
    </subcellularLocation>
</comment>
<feature type="domain" description="Glycine transporter" evidence="8">
    <location>
        <begin position="91"/>
        <end position="161"/>
    </location>
</feature>
<evidence type="ECO:0000256" key="7">
    <source>
        <dbReference type="SAM" id="Phobius"/>
    </source>
</evidence>